<sequence>MGPRRLASSIKWPLATITHLFYESVSVLAPEKRPSMA</sequence>
<gene>
    <name evidence="1" type="ORF">LEMA_uP109110.1</name>
</gene>
<accession>E4ZZ51</accession>
<organism evidence="2">
    <name type="scientific">Leptosphaeria maculans (strain JN3 / isolate v23.1.3 / race Av1-4-5-6-7-8)</name>
    <name type="common">Blackleg fungus</name>
    <name type="synonym">Phoma lingam</name>
    <dbReference type="NCBI Taxonomy" id="985895"/>
    <lineage>
        <taxon>Eukaryota</taxon>
        <taxon>Fungi</taxon>
        <taxon>Dikarya</taxon>
        <taxon>Ascomycota</taxon>
        <taxon>Pezizomycotina</taxon>
        <taxon>Dothideomycetes</taxon>
        <taxon>Pleosporomycetidae</taxon>
        <taxon>Pleosporales</taxon>
        <taxon>Pleosporineae</taxon>
        <taxon>Leptosphaeriaceae</taxon>
        <taxon>Plenodomus</taxon>
        <taxon>Plenodomus lingam/Leptosphaeria maculans species complex</taxon>
    </lineage>
</organism>
<proteinExistence type="predicted"/>
<reference evidence="2" key="1">
    <citation type="journal article" date="2011" name="Nat. Commun.">
        <title>Effector diversification within compartments of the Leptosphaeria maculans genome affected by Repeat-Induced Point mutations.</title>
        <authorList>
            <person name="Rouxel T."/>
            <person name="Grandaubert J."/>
            <person name="Hane J.K."/>
            <person name="Hoede C."/>
            <person name="van de Wouw A.P."/>
            <person name="Couloux A."/>
            <person name="Dominguez V."/>
            <person name="Anthouard V."/>
            <person name="Bally P."/>
            <person name="Bourras S."/>
            <person name="Cozijnsen A.J."/>
            <person name="Ciuffetti L.M."/>
            <person name="Degrave A."/>
            <person name="Dilmaghani A."/>
            <person name="Duret L."/>
            <person name="Fudal I."/>
            <person name="Goodwin S.B."/>
            <person name="Gout L."/>
            <person name="Glaser N."/>
            <person name="Linglin J."/>
            <person name="Kema G.H.J."/>
            <person name="Lapalu N."/>
            <person name="Lawrence C.B."/>
            <person name="May K."/>
            <person name="Meyer M."/>
            <person name="Ollivier B."/>
            <person name="Poulain J."/>
            <person name="Schoch C.L."/>
            <person name="Simon A."/>
            <person name="Spatafora J.W."/>
            <person name="Stachowiak A."/>
            <person name="Turgeon B.G."/>
            <person name="Tyler B.M."/>
            <person name="Vincent D."/>
            <person name="Weissenbach J."/>
            <person name="Amselem J."/>
            <person name="Quesneville H."/>
            <person name="Oliver R.P."/>
            <person name="Wincker P."/>
            <person name="Balesdent M.-H."/>
            <person name="Howlett B.J."/>
        </authorList>
    </citation>
    <scope>NUCLEOTIDE SEQUENCE [LARGE SCALE GENOMIC DNA]</scope>
    <source>
        <strain evidence="2">JN3 / isolate v23.1.3 / race Av1-4-5-6-7-8</strain>
    </source>
</reference>
<dbReference type="HOGENOM" id="CLU_3351258_0_0_1"/>
<dbReference type="Proteomes" id="UP000002668">
    <property type="component" value="Genome"/>
</dbReference>
<dbReference type="EMBL" id="FP929129">
    <property type="protein sequence ID" value="CBX96646.1"/>
    <property type="molecule type" value="Genomic_DNA"/>
</dbReference>
<evidence type="ECO:0000313" key="1">
    <source>
        <dbReference type="EMBL" id="CBX96646.1"/>
    </source>
</evidence>
<name>E4ZZ51_LEPMJ</name>
<dbReference type="AlphaFoldDB" id="E4ZZ51"/>
<keyword evidence="2" id="KW-1185">Reference proteome</keyword>
<protein>
    <submittedName>
        <fullName evidence="1">Predicted protein</fullName>
    </submittedName>
</protein>
<evidence type="ECO:0000313" key="2">
    <source>
        <dbReference type="Proteomes" id="UP000002668"/>
    </source>
</evidence>
<dbReference type="VEuPathDB" id="FungiDB:LEMA_uP109110.1"/>
<dbReference type="InParanoid" id="E4ZZ51"/>